<evidence type="ECO:0000256" key="1">
    <source>
        <dbReference type="SAM" id="MobiDB-lite"/>
    </source>
</evidence>
<proteinExistence type="predicted"/>
<feature type="compositionally biased region" description="Low complexity" evidence="1">
    <location>
        <begin position="231"/>
        <end position="248"/>
    </location>
</feature>
<keyword evidence="3" id="KW-1185">Reference proteome</keyword>
<feature type="compositionally biased region" description="Low complexity" evidence="1">
    <location>
        <begin position="1"/>
        <end position="28"/>
    </location>
</feature>
<feature type="non-terminal residue" evidence="2">
    <location>
        <position position="1"/>
    </location>
</feature>
<feature type="region of interest" description="Disordered" evidence="1">
    <location>
        <begin position="140"/>
        <end position="185"/>
    </location>
</feature>
<gene>
    <name evidence="2" type="ORF">Agub_g3268</name>
</gene>
<protein>
    <submittedName>
        <fullName evidence="2">Uncharacterized protein</fullName>
    </submittedName>
</protein>
<dbReference type="EMBL" id="BMAR01000003">
    <property type="protein sequence ID" value="GFR42396.1"/>
    <property type="molecule type" value="Genomic_DNA"/>
</dbReference>
<comment type="caution">
    <text evidence="2">The sequence shown here is derived from an EMBL/GenBank/DDBJ whole genome shotgun (WGS) entry which is preliminary data.</text>
</comment>
<organism evidence="2 3">
    <name type="scientific">Astrephomene gubernaculifera</name>
    <dbReference type="NCBI Taxonomy" id="47775"/>
    <lineage>
        <taxon>Eukaryota</taxon>
        <taxon>Viridiplantae</taxon>
        <taxon>Chlorophyta</taxon>
        <taxon>core chlorophytes</taxon>
        <taxon>Chlorophyceae</taxon>
        <taxon>CS clade</taxon>
        <taxon>Chlamydomonadales</taxon>
        <taxon>Astrephomenaceae</taxon>
        <taxon>Astrephomene</taxon>
    </lineage>
</organism>
<sequence length="487" mass="48957">GAAGGTAAAAGGAAKPGSATGMAPAAAAGAGGGGSAGSPPHTPIRGALSRKNSVAFKPGVGLGGGVEGGSSSGGAAPDCGSSPGSPVGAGSFRRISAGHLGAQLAGGQLTLMLDGNPLGLTGLRIILDGMEAMSRALLDAADLPPPQPDELAGPPPHLPPAPLHVSIANCNVAPPSDRSSDGGDEVNPFLPSLAVLCRGGGGEGRMFAGKDGAAKKSASRPTTRESSRDIASSGASFTSPASSGPSAGHQALTLQSPHLDLHSPAGVYCLDLSHPATAVLVSYLLRMRAQLAAAVAAGRVAGVALQLVNIQLNGRPARLEQLSALEAWSEGSLLMTVKAPALLATEPPAPLSPLVALWLAGLLGDSVASPLWKLAVVQAAGSVCFFTPWQCVALLAGFDRTTQGAECVSAAQMLYARSAQPLAFWQHVLPRLTPAQQEALRAKVGDLVALDMTRPMGRYTLNLSRQVDRFVALRLQLTSALECSWTT</sequence>
<feature type="region of interest" description="Disordered" evidence="1">
    <location>
        <begin position="207"/>
        <end position="251"/>
    </location>
</feature>
<dbReference type="AlphaFoldDB" id="A0AAD3HJ21"/>
<reference evidence="2 3" key="1">
    <citation type="journal article" date="2021" name="Sci. Rep.">
        <title>Genome sequencing of the multicellular alga Astrephomene provides insights into convergent evolution of germ-soma differentiation.</title>
        <authorList>
            <person name="Yamashita S."/>
            <person name="Yamamoto K."/>
            <person name="Matsuzaki R."/>
            <person name="Suzuki S."/>
            <person name="Yamaguchi H."/>
            <person name="Hirooka S."/>
            <person name="Minakuchi Y."/>
            <person name="Miyagishima S."/>
            <person name="Kawachi M."/>
            <person name="Toyoda A."/>
            <person name="Nozaki H."/>
        </authorList>
    </citation>
    <scope>NUCLEOTIDE SEQUENCE [LARGE SCALE GENOMIC DNA]</scope>
    <source>
        <strain evidence="2 3">NIES-4017</strain>
    </source>
</reference>
<evidence type="ECO:0000313" key="2">
    <source>
        <dbReference type="EMBL" id="GFR42396.1"/>
    </source>
</evidence>
<feature type="compositionally biased region" description="Low complexity" evidence="1">
    <location>
        <begin position="73"/>
        <end position="87"/>
    </location>
</feature>
<name>A0AAD3HJ21_9CHLO</name>
<evidence type="ECO:0000313" key="3">
    <source>
        <dbReference type="Proteomes" id="UP001054857"/>
    </source>
</evidence>
<feature type="region of interest" description="Disordered" evidence="1">
    <location>
        <begin position="65"/>
        <end position="87"/>
    </location>
</feature>
<feature type="compositionally biased region" description="Pro residues" evidence="1">
    <location>
        <begin position="143"/>
        <end position="162"/>
    </location>
</feature>
<accession>A0AAD3HJ21</accession>
<feature type="region of interest" description="Disordered" evidence="1">
    <location>
        <begin position="1"/>
        <end position="47"/>
    </location>
</feature>
<dbReference type="Proteomes" id="UP001054857">
    <property type="component" value="Unassembled WGS sequence"/>
</dbReference>